<accession>A0A9Q5VC04</accession>
<proteinExistence type="predicted"/>
<evidence type="ECO:0000313" key="2">
    <source>
        <dbReference type="Proteomes" id="UP000422232"/>
    </source>
</evidence>
<dbReference type="Proteomes" id="UP000422232">
    <property type="component" value="Chromosome"/>
</dbReference>
<dbReference type="EMBL" id="CP038908">
    <property type="protein sequence ID" value="QGO07498.1"/>
    <property type="molecule type" value="Genomic_DNA"/>
</dbReference>
<reference evidence="1 2" key="1">
    <citation type="submission" date="2019-04" db="EMBL/GenBank/DDBJ databases">
        <title>Complete genome sequencing of Piscirickettsia salmonis strain Psal-009.</title>
        <authorList>
            <person name="Schober I."/>
            <person name="Bunk B."/>
            <person name="Sproer C."/>
            <person name="Carril G.P."/>
            <person name="Riedel T."/>
            <person name="Flores-Herrera P.A."/>
            <person name="Nourdin-Galindo G."/>
            <person name="Marshall S.H."/>
            <person name="Overmann J."/>
        </authorList>
    </citation>
    <scope>NUCLEOTIDE SEQUENCE [LARGE SCALE GENOMIC DNA]</scope>
    <source>
        <strain evidence="1 2">Psal-009</strain>
    </source>
</reference>
<name>A0A9Q5VC04_PISSA</name>
<sequence>MVARFKDFFNASHAIEISHKKTPEYSATITQFPETRHLTKKDCWRQQKSQYPQGFPEKIKNKLEKLKENPNISTEDILYLECELLATPMAIYSQDSKKLNNHLFLTQGFCLETHISERIATIYQDMLMHIEHHYHLQEQRRAIKLLELLI</sequence>
<dbReference type="RefSeq" id="WP_016211230.1">
    <property type="nucleotide sequence ID" value="NZ_CP012413.1"/>
</dbReference>
<organism evidence="1 2">
    <name type="scientific">Piscirickettsia salmonis</name>
    <dbReference type="NCBI Taxonomy" id="1238"/>
    <lineage>
        <taxon>Bacteria</taxon>
        <taxon>Pseudomonadati</taxon>
        <taxon>Pseudomonadota</taxon>
        <taxon>Gammaproteobacteria</taxon>
        <taxon>Thiotrichales</taxon>
        <taxon>Piscirickettsiaceae</taxon>
        <taxon>Piscirickettsia</taxon>
    </lineage>
</organism>
<keyword evidence="2" id="KW-1185">Reference proteome</keyword>
<protein>
    <submittedName>
        <fullName evidence="1">Uncharacterized protein</fullName>
    </submittedName>
</protein>
<dbReference type="AlphaFoldDB" id="A0A9Q5VC04"/>
<evidence type="ECO:0000313" key="1">
    <source>
        <dbReference type="EMBL" id="QGO07498.1"/>
    </source>
</evidence>
<dbReference type="GeneID" id="66742369"/>
<gene>
    <name evidence="1" type="ORF">Psal009_03455</name>
</gene>